<evidence type="ECO:0000259" key="1">
    <source>
        <dbReference type="Pfam" id="PF00561"/>
    </source>
</evidence>
<dbReference type="PANTHER" id="PTHR43433">
    <property type="entry name" value="HYDROLASE, ALPHA/BETA FOLD FAMILY PROTEIN"/>
    <property type="match status" value="1"/>
</dbReference>
<dbReference type="PANTHER" id="PTHR43433:SF5">
    <property type="entry name" value="AB HYDROLASE-1 DOMAIN-CONTAINING PROTEIN"/>
    <property type="match status" value="1"/>
</dbReference>
<dbReference type="InterPro" id="IPR029058">
    <property type="entry name" value="AB_hydrolase_fold"/>
</dbReference>
<comment type="caution">
    <text evidence="2">The sequence shown here is derived from an EMBL/GenBank/DDBJ whole genome shotgun (WGS) entry which is preliminary data.</text>
</comment>
<reference evidence="2 3" key="1">
    <citation type="submission" date="2018-01" db="EMBL/GenBank/DDBJ databases">
        <title>Whole genome analyses suggest that Burkholderia sensu lato contains two further novel genera in the rhizoxinica-symbiotica group Mycetohabitans gen. nov., and Trinickia gen. nov.: implications for the evolution of diazotrophy and nodulation in the Burkholderiaceae.</title>
        <authorList>
            <person name="Estrada-de los Santos P."/>
            <person name="Palmer M."/>
            <person name="Chavez-Ramirez B."/>
            <person name="Beukes C."/>
            <person name="Steenkamp E.T."/>
            <person name="Hirsch A.M."/>
            <person name="Manyaka P."/>
            <person name="Maluk M."/>
            <person name="Lafos M."/>
            <person name="Crook M."/>
            <person name="Gross E."/>
            <person name="Simon M.F."/>
            <person name="Bueno dos Reis Junior F."/>
            <person name="Poole P.S."/>
            <person name="Venter S.N."/>
            <person name="James E.K."/>
        </authorList>
    </citation>
    <scope>NUCLEOTIDE SEQUENCE [LARGE SCALE GENOMIC DNA]</scope>
    <source>
        <strain evidence="2 3">GP25-8</strain>
    </source>
</reference>
<accession>A0A2N7VYQ6</accession>
<name>A0A2N7VYQ6_9BURK</name>
<evidence type="ECO:0000313" key="2">
    <source>
        <dbReference type="EMBL" id="PMS22275.1"/>
    </source>
</evidence>
<sequence>MPFITANDGTQLYWRDWGSGAPMLFVSALGCGGSMWDYQFTEFGARGMRCLSLDRRGHGRSDQSAQGYDFDTFADDLATFIDTLDLKDVTLVSHSMGSGEIVRYLSRHGSKRIARVILLAPTTPMLLQTEDNPGGIAREQFEALWALWRRDYPSWVASALPPFFVPETSPAMMRWGATILQAPVYVALACSRELVEADFRAEMRDIDVPTLIVHGDRDRSVSLEVGGLASAELIADCTLRVYPGAPHGLLYTHMEQLHADMWAFLKDSW</sequence>
<dbReference type="InterPro" id="IPR050471">
    <property type="entry name" value="AB_hydrolase"/>
</dbReference>
<dbReference type="Proteomes" id="UP000235347">
    <property type="component" value="Unassembled WGS sequence"/>
</dbReference>
<dbReference type="InterPro" id="IPR000073">
    <property type="entry name" value="AB_hydrolase_1"/>
</dbReference>
<organism evidence="2 3">
    <name type="scientific">Trinickia soli</name>
    <dbReference type="NCBI Taxonomy" id="380675"/>
    <lineage>
        <taxon>Bacteria</taxon>
        <taxon>Pseudomonadati</taxon>
        <taxon>Pseudomonadota</taxon>
        <taxon>Betaproteobacteria</taxon>
        <taxon>Burkholderiales</taxon>
        <taxon>Burkholderiaceae</taxon>
        <taxon>Trinickia</taxon>
    </lineage>
</organism>
<dbReference type="GO" id="GO:0016787">
    <property type="term" value="F:hydrolase activity"/>
    <property type="evidence" value="ECO:0007669"/>
    <property type="project" value="UniProtKB-KW"/>
</dbReference>
<dbReference type="EMBL" id="PNYB01000014">
    <property type="protein sequence ID" value="PMS22275.1"/>
    <property type="molecule type" value="Genomic_DNA"/>
</dbReference>
<dbReference type="AlphaFoldDB" id="A0A2N7VYQ6"/>
<gene>
    <name evidence="2" type="ORF">C0Z19_16990</name>
</gene>
<protein>
    <submittedName>
        <fullName evidence="2">Alpha/beta hydrolase</fullName>
    </submittedName>
</protein>
<dbReference type="SUPFAM" id="SSF53474">
    <property type="entry name" value="alpha/beta-Hydrolases"/>
    <property type="match status" value="1"/>
</dbReference>
<dbReference type="PRINTS" id="PR00111">
    <property type="entry name" value="ABHYDROLASE"/>
</dbReference>
<dbReference type="Gene3D" id="3.40.50.1820">
    <property type="entry name" value="alpha/beta hydrolase"/>
    <property type="match status" value="1"/>
</dbReference>
<dbReference type="Pfam" id="PF00561">
    <property type="entry name" value="Abhydrolase_1"/>
    <property type="match status" value="1"/>
</dbReference>
<evidence type="ECO:0000313" key="3">
    <source>
        <dbReference type="Proteomes" id="UP000235347"/>
    </source>
</evidence>
<feature type="domain" description="AB hydrolase-1" evidence="1">
    <location>
        <begin position="22"/>
        <end position="253"/>
    </location>
</feature>
<keyword evidence="2" id="KW-0378">Hydrolase</keyword>
<dbReference type="RefSeq" id="WP_102611008.1">
    <property type="nucleotide sequence ID" value="NZ_CADIKD010000014.1"/>
</dbReference>
<proteinExistence type="predicted"/>
<keyword evidence="3" id="KW-1185">Reference proteome</keyword>